<feature type="transmembrane region" description="Helical" evidence="1">
    <location>
        <begin position="121"/>
        <end position="141"/>
    </location>
</feature>
<gene>
    <name evidence="2" type="ORF">ADK75_33005</name>
</gene>
<keyword evidence="1" id="KW-1133">Transmembrane helix</keyword>
<organism evidence="2 3">
    <name type="scientific">Streptomyces virginiae</name>
    <name type="common">Streptomyces cinnamonensis</name>
    <dbReference type="NCBI Taxonomy" id="1961"/>
    <lineage>
        <taxon>Bacteria</taxon>
        <taxon>Bacillati</taxon>
        <taxon>Actinomycetota</taxon>
        <taxon>Actinomycetes</taxon>
        <taxon>Kitasatosporales</taxon>
        <taxon>Streptomycetaceae</taxon>
        <taxon>Streptomyces</taxon>
    </lineage>
</organism>
<dbReference type="PATRIC" id="fig|1961.12.peg.7287"/>
<dbReference type="AlphaFoldDB" id="A0A0L8M476"/>
<sequence length="191" mass="20264">MKLYALSVRRWWVMIPAVLALILTTWLIGASPVPVPSLLGGGGMAQIKHFVPVIMSVAIMYCLDRRLPEAELTAVVPVRRLDRAAASATAVLLLAATPAVGLDVARNTLLILALALVVRRIANEATAVAAGLLYIIANVMLGQPPDPLGHRIGSWWALPLYPAGSMPALVIVVVLFSAAIAWGLAPRARTL</sequence>
<dbReference type="RefSeq" id="WP_053176825.1">
    <property type="nucleotide sequence ID" value="NZ_LGUV01000370.1"/>
</dbReference>
<dbReference type="Proteomes" id="UP000037084">
    <property type="component" value="Unassembled WGS sequence"/>
</dbReference>
<dbReference type="OrthoDB" id="4321911at2"/>
<evidence type="ECO:0000313" key="3">
    <source>
        <dbReference type="Proteomes" id="UP000037084"/>
    </source>
</evidence>
<comment type="caution">
    <text evidence="2">The sequence shown here is derived from an EMBL/GenBank/DDBJ whole genome shotgun (WGS) entry which is preliminary data.</text>
</comment>
<name>A0A0L8M476_STRVG</name>
<proteinExistence type="predicted"/>
<keyword evidence="1" id="KW-0812">Transmembrane</keyword>
<accession>A0A0L8M476</accession>
<evidence type="ECO:0000256" key="1">
    <source>
        <dbReference type="SAM" id="Phobius"/>
    </source>
</evidence>
<feature type="transmembrane region" description="Helical" evidence="1">
    <location>
        <begin position="12"/>
        <end position="33"/>
    </location>
</feature>
<feature type="transmembrane region" description="Helical" evidence="1">
    <location>
        <begin position="161"/>
        <end position="185"/>
    </location>
</feature>
<reference evidence="3" key="1">
    <citation type="submission" date="2015-07" db="EMBL/GenBank/DDBJ databases">
        <authorList>
            <consortium name="Consortium for Microbial Forensics and Genomics (microFORGE)"/>
            <person name="Knight B.M."/>
            <person name="Roberts D.P."/>
            <person name="Lin D."/>
            <person name="Hari K."/>
            <person name="Fletcher J."/>
            <person name="Melcher U."/>
            <person name="Blagden T."/>
            <person name="Winegar R.A."/>
        </authorList>
    </citation>
    <scope>NUCLEOTIDE SEQUENCE [LARGE SCALE GENOMIC DNA]</scope>
    <source>
        <strain evidence="3">NRRL B-1447</strain>
    </source>
</reference>
<protein>
    <submittedName>
        <fullName evidence="2">Uncharacterized protein</fullName>
    </submittedName>
</protein>
<dbReference type="EMBL" id="LGUV01000370">
    <property type="protein sequence ID" value="KOG45181.1"/>
    <property type="molecule type" value="Genomic_DNA"/>
</dbReference>
<keyword evidence="1" id="KW-0472">Membrane</keyword>
<evidence type="ECO:0000313" key="2">
    <source>
        <dbReference type="EMBL" id="KOG45181.1"/>
    </source>
</evidence>